<dbReference type="RefSeq" id="WP_346753387.1">
    <property type="nucleotide sequence ID" value="NZ_JAUJEA010000007.1"/>
</dbReference>
<reference evidence="3" key="1">
    <citation type="submission" date="2023-06" db="EMBL/GenBank/DDBJ databases">
        <title>Genomic of Parafulvivirga corallium.</title>
        <authorList>
            <person name="Wang G."/>
        </authorList>
    </citation>
    <scope>NUCLEOTIDE SEQUENCE</scope>
    <source>
        <strain evidence="3">BMA10</strain>
    </source>
</reference>
<sequence length="147" mass="16535">MELKDIASVSGKGGLFKVIKPTRSGVILESMDEKKSKLVASVNNRISILEEISIYSHTPDGTTPLKDVLVNIHNEFGEDPGIDSGSSSEELKAFLKHILPEYDEERVYVSDIKKVVSWYKIIFKYAPEILQETKNEESQEDETKSES</sequence>
<proteinExistence type="predicted"/>
<comment type="caution">
    <text evidence="3">The sequence shown here is derived from an EMBL/GenBank/DDBJ whole genome shotgun (WGS) entry which is preliminary data.</text>
</comment>
<dbReference type="Proteomes" id="UP001172082">
    <property type="component" value="Unassembled WGS sequence"/>
</dbReference>
<protein>
    <submittedName>
        <fullName evidence="3">DUF5606 domain-containing protein</fullName>
    </submittedName>
</protein>
<accession>A0ABT8KT53</accession>
<feature type="domain" description="DUF6852" evidence="2">
    <location>
        <begin position="52"/>
        <end position="122"/>
    </location>
</feature>
<name>A0ABT8KT53_9BACT</name>
<dbReference type="Pfam" id="PF21186">
    <property type="entry name" value="DUF6852"/>
    <property type="match status" value="1"/>
</dbReference>
<dbReference type="InterPro" id="IPR041218">
    <property type="entry name" value="DUF5606"/>
</dbReference>
<dbReference type="InterPro" id="IPR049281">
    <property type="entry name" value="BVU_3817-like_C_sf"/>
</dbReference>
<gene>
    <name evidence="3" type="ORF">QQ008_18395</name>
</gene>
<dbReference type="Pfam" id="PF18347">
    <property type="entry name" value="DUF5606"/>
    <property type="match status" value="1"/>
</dbReference>
<dbReference type="EMBL" id="JAUJEA010000007">
    <property type="protein sequence ID" value="MDN5203363.1"/>
    <property type="molecule type" value="Genomic_DNA"/>
</dbReference>
<evidence type="ECO:0000313" key="4">
    <source>
        <dbReference type="Proteomes" id="UP001172082"/>
    </source>
</evidence>
<feature type="domain" description="DUF5606" evidence="1">
    <location>
        <begin position="3"/>
        <end position="49"/>
    </location>
</feature>
<dbReference type="InterPro" id="IPR049282">
    <property type="entry name" value="BVU_3817_N_sf"/>
</dbReference>
<organism evidence="3 4">
    <name type="scientific">Splendidivirga corallicola</name>
    <dbReference type="NCBI Taxonomy" id="3051826"/>
    <lineage>
        <taxon>Bacteria</taxon>
        <taxon>Pseudomonadati</taxon>
        <taxon>Bacteroidota</taxon>
        <taxon>Cytophagia</taxon>
        <taxon>Cytophagales</taxon>
        <taxon>Splendidivirgaceae</taxon>
        <taxon>Splendidivirga</taxon>
    </lineage>
</organism>
<dbReference type="InterPro" id="IPR049280">
    <property type="entry name" value="DUF6852"/>
</dbReference>
<dbReference type="Gene3D" id="2.30.30.730">
    <property type="match status" value="1"/>
</dbReference>
<evidence type="ECO:0000313" key="3">
    <source>
        <dbReference type="EMBL" id="MDN5203363.1"/>
    </source>
</evidence>
<evidence type="ECO:0000259" key="2">
    <source>
        <dbReference type="Pfam" id="PF21186"/>
    </source>
</evidence>
<evidence type="ECO:0000259" key="1">
    <source>
        <dbReference type="Pfam" id="PF18347"/>
    </source>
</evidence>
<dbReference type="Gene3D" id="1.10.10.1650">
    <property type="match status" value="1"/>
</dbReference>
<keyword evidence="4" id="KW-1185">Reference proteome</keyword>